<proteinExistence type="predicted"/>
<evidence type="ECO:0000313" key="3">
    <source>
        <dbReference type="EMBL" id="KAG0313860.1"/>
    </source>
</evidence>
<feature type="domain" description="GST C-terminal" evidence="2">
    <location>
        <begin position="113"/>
        <end position="248"/>
    </location>
</feature>
<dbReference type="InterPro" id="IPR050213">
    <property type="entry name" value="GST_superfamily"/>
</dbReference>
<dbReference type="InterPro" id="IPR036249">
    <property type="entry name" value="Thioredoxin-like_sf"/>
</dbReference>
<gene>
    <name evidence="3" type="ORF">BGZ99_008527</name>
</gene>
<evidence type="ECO:0000259" key="1">
    <source>
        <dbReference type="PROSITE" id="PS50404"/>
    </source>
</evidence>
<evidence type="ECO:0000313" key="4">
    <source>
        <dbReference type="Proteomes" id="UP000738325"/>
    </source>
</evidence>
<comment type="caution">
    <text evidence="3">The sequence shown here is derived from an EMBL/GenBank/DDBJ whole genome shotgun (WGS) entry which is preliminary data.</text>
</comment>
<name>A0A9P6UPP6_9FUNG</name>
<dbReference type="SUPFAM" id="SSF52833">
    <property type="entry name" value="Thioredoxin-like"/>
    <property type="match status" value="1"/>
</dbReference>
<dbReference type="PANTHER" id="PTHR11571:SF150">
    <property type="entry name" value="GLUTATHIONE S-TRANSFERASE"/>
    <property type="match status" value="1"/>
</dbReference>
<keyword evidence="4" id="KW-1185">Reference proteome</keyword>
<evidence type="ECO:0008006" key="5">
    <source>
        <dbReference type="Google" id="ProtNLM"/>
    </source>
</evidence>
<dbReference type="InterPro" id="IPR010987">
    <property type="entry name" value="Glutathione-S-Trfase_C-like"/>
</dbReference>
<dbReference type="InterPro" id="IPR036282">
    <property type="entry name" value="Glutathione-S-Trfase_C_sf"/>
</dbReference>
<reference evidence="3" key="1">
    <citation type="journal article" date="2020" name="Fungal Divers.">
        <title>Resolving the Mortierellaceae phylogeny through synthesis of multi-gene phylogenetics and phylogenomics.</title>
        <authorList>
            <person name="Vandepol N."/>
            <person name="Liber J."/>
            <person name="Desiro A."/>
            <person name="Na H."/>
            <person name="Kennedy M."/>
            <person name="Barry K."/>
            <person name="Grigoriev I.V."/>
            <person name="Miller A.N."/>
            <person name="O'Donnell K."/>
            <person name="Stajich J.E."/>
            <person name="Bonito G."/>
        </authorList>
    </citation>
    <scope>NUCLEOTIDE SEQUENCE</scope>
    <source>
        <strain evidence="3">REB-010B</strain>
    </source>
</reference>
<dbReference type="GO" id="GO:0006749">
    <property type="term" value="P:glutathione metabolic process"/>
    <property type="evidence" value="ECO:0007669"/>
    <property type="project" value="TreeGrafter"/>
</dbReference>
<dbReference type="PROSITE" id="PS50405">
    <property type="entry name" value="GST_CTER"/>
    <property type="match status" value="1"/>
</dbReference>
<evidence type="ECO:0000259" key="2">
    <source>
        <dbReference type="PROSITE" id="PS50405"/>
    </source>
</evidence>
<sequence length="266" mass="29178">MVASLPSTSNVVESAALSAVLEAPDSTFSLLYLDTIGVVGPLRNLLALGDATWTQLYADDWDNPDQLEKRSTPFEVMPVLYVHSKDGSQTATIAESKAIEFYLAERFGCLGRNSYERSLINAFTSSSAALFDSFLTAVVTLKAPPEVMLAQIAIFSETKIPNWVRIHEEHLKANGLNGHYVGDQVSLADLKTANLVDMILRLPSAGQLITPEIAPGLLKVKEAIDTHPKIVQWRETPLFKSLRPSSTLPVQPRPDGIKVYNRNGNF</sequence>
<feature type="domain" description="GST N-terminal" evidence="1">
    <location>
        <begin position="26"/>
        <end position="111"/>
    </location>
</feature>
<dbReference type="InterPro" id="IPR004046">
    <property type="entry name" value="GST_C"/>
</dbReference>
<accession>A0A9P6UPP6</accession>
<dbReference type="Gene3D" id="1.20.1050.10">
    <property type="match status" value="1"/>
</dbReference>
<dbReference type="Gene3D" id="3.40.30.10">
    <property type="entry name" value="Glutaredoxin"/>
    <property type="match status" value="1"/>
</dbReference>
<dbReference type="Proteomes" id="UP000738325">
    <property type="component" value="Unassembled WGS sequence"/>
</dbReference>
<dbReference type="EMBL" id="JAAAIP010000666">
    <property type="protein sequence ID" value="KAG0313860.1"/>
    <property type="molecule type" value="Genomic_DNA"/>
</dbReference>
<dbReference type="SUPFAM" id="SSF47616">
    <property type="entry name" value="GST C-terminal domain-like"/>
    <property type="match status" value="1"/>
</dbReference>
<dbReference type="PROSITE" id="PS50404">
    <property type="entry name" value="GST_NTER"/>
    <property type="match status" value="1"/>
</dbReference>
<dbReference type="Pfam" id="PF14497">
    <property type="entry name" value="GST_C_3"/>
    <property type="match status" value="1"/>
</dbReference>
<dbReference type="OrthoDB" id="414243at2759"/>
<protein>
    <recommendedName>
        <fullName evidence="5">Glutathione S-transferase</fullName>
    </recommendedName>
</protein>
<dbReference type="InterPro" id="IPR004045">
    <property type="entry name" value="Glutathione_S-Trfase_N"/>
</dbReference>
<dbReference type="PANTHER" id="PTHR11571">
    <property type="entry name" value="GLUTATHIONE S-TRANSFERASE"/>
    <property type="match status" value="1"/>
</dbReference>
<dbReference type="AlphaFoldDB" id="A0A9P6UPP6"/>
<organism evidence="3 4">
    <name type="scientific">Dissophora globulifera</name>
    <dbReference type="NCBI Taxonomy" id="979702"/>
    <lineage>
        <taxon>Eukaryota</taxon>
        <taxon>Fungi</taxon>
        <taxon>Fungi incertae sedis</taxon>
        <taxon>Mucoromycota</taxon>
        <taxon>Mortierellomycotina</taxon>
        <taxon>Mortierellomycetes</taxon>
        <taxon>Mortierellales</taxon>
        <taxon>Mortierellaceae</taxon>
        <taxon>Dissophora</taxon>
    </lineage>
</organism>
<dbReference type="GO" id="GO:0004364">
    <property type="term" value="F:glutathione transferase activity"/>
    <property type="evidence" value="ECO:0007669"/>
    <property type="project" value="TreeGrafter"/>
</dbReference>